<comment type="similarity">
    <text evidence="1">Belongs to the AB hydrolase superfamily. AB hydrolase 2 family.</text>
</comment>
<keyword evidence="5" id="KW-1185">Reference proteome</keyword>
<dbReference type="InterPro" id="IPR029058">
    <property type="entry name" value="AB_hydrolase_fold"/>
</dbReference>
<dbReference type="GO" id="GO:0016787">
    <property type="term" value="F:hydrolase activity"/>
    <property type="evidence" value="ECO:0007669"/>
    <property type="project" value="UniProtKB-KW"/>
</dbReference>
<sequence>MSEPAAPAAPFVDWSVPPPERDGTPLVVALHGRGADERSFAGLAPHLPAGTTVASVRAPIPEGGGYAWFANRGIGRPLPESIDRTARWLFDWLETARAPHTRVSVLGFSGGMAMAGGLVLARPREFDAAVLLSGTLPWDAGLPADAGRLAGLPVFWGRDTEDRVIPADLVDRTGAWLRADSGAALTERVYPGLGHGVSAQEIADVRDFLDRA</sequence>
<dbReference type="RefSeq" id="WP_014140124.1">
    <property type="nucleotide sequence ID" value="NC_016109.1"/>
</dbReference>
<dbReference type="Gene3D" id="3.40.50.1820">
    <property type="entry name" value="alpha/beta hydrolase"/>
    <property type="match status" value="1"/>
</dbReference>
<evidence type="ECO:0000256" key="1">
    <source>
        <dbReference type="ARBA" id="ARBA00006499"/>
    </source>
</evidence>
<reference evidence="4 5" key="1">
    <citation type="journal article" date="2010" name="DNA Res.">
        <title>Genome sequence of Kitasatospora setae NBRC 14216T: an evolutionary snapshot of the family Streptomycetaceae.</title>
        <authorList>
            <person name="Ichikawa N."/>
            <person name="Oguchi A."/>
            <person name="Ikeda H."/>
            <person name="Ishikawa J."/>
            <person name="Kitani S."/>
            <person name="Watanabe Y."/>
            <person name="Nakamura S."/>
            <person name="Katano Y."/>
            <person name="Kishi E."/>
            <person name="Sasagawa M."/>
            <person name="Ankai A."/>
            <person name="Fukui S."/>
            <person name="Hashimoto Y."/>
            <person name="Kamata S."/>
            <person name="Otoguro M."/>
            <person name="Tanikawa S."/>
            <person name="Nihira T."/>
            <person name="Horinouchi S."/>
            <person name="Ohnishi Y."/>
            <person name="Hayakawa M."/>
            <person name="Kuzuyama T."/>
            <person name="Arisawa A."/>
            <person name="Nomoto F."/>
            <person name="Miura H."/>
            <person name="Takahashi Y."/>
            <person name="Fujita N."/>
        </authorList>
    </citation>
    <scope>NUCLEOTIDE SEQUENCE [LARGE SCALE GENOMIC DNA]</scope>
    <source>
        <strain evidence="5">ATCC 33774 / DSM 43861 / JCM 3304 / KCC A-0304 / NBRC 14216 / KM-6054</strain>
    </source>
</reference>
<dbReference type="PATRIC" id="fig|452652.3.peg.7110"/>
<dbReference type="Pfam" id="PF02230">
    <property type="entry name" value="Abhydrolase_2"/>
    <property type="match status" value="1"/>
</dbReference>
<dbReference type="AlphaFoldDB" id="E4NIN5"/>
<dbReference type="STRING" id="452652.KSE_70750"/>
<feature type="domain" description="Phospholipase/carboxylesterase/thioesterase" evidence="3">
    <location>
        <begin position="16"/>
        <end position="210"/>
    </location>
</feature>
<dbReference type="SUPFAM" id="SSF53474">
    <property type="entry name" value="alpha/beta-Hydrolases"/>
    <property type="match status" value="1"/>
</dbReference>
<proteinExistence type="inferred from homology"/>
<organism evidence="4 5">
    <name type="scientific">Kitasatospora setae (strain ATCC 33774 / DSM 43861 / JCM 3304 / KCC A-0304 / NBRC 14216 / KM-6054)</name>
    <name type="common">Streptomyces setae</name>
    <dbReference type="NCBI Taxonomy" id="452652"/>
    <lineage>
        <taxon>Bacteria</taxon>
        <taxon>Bacillati</taxon>
        <taxon>Actinomycetota</taxon>
        <taxon>Actinomycetes</taxon>
        <taxon>Kitasatosporales</taxon>
        <taxon>Streptomycetaceae</taxon>
        <taxon>Kitasatospora</taxon>
    </lineage>
</organism>
<evidence type="ECO:0000256" key="2">
    <source>
        <dbReference type="ARBA" id="ARBA00022801"/>
    </source>
</evidence>
<dbReference type="KEGG" id="ksk:KSE_70750"/>
<evidence type="ECO:0000259" key="3">
    <source>
        <dbReference type="Pfam" id="PF02230"/>
    </source>
</evidence>
<dbReference type="InterPro" id="IPR003140">
    <property type="entry name" value="PLipase/COase/thioEstase"/>
</dbReference>
<dbReference type="eggNOG" id="COG0400">
    <property type="taxonomic scope" value="Bacteria"/>
</dbReference>
<dbReference type="HOGENOM" id="CLU_049413_5_3_11"/>
<dbReference type="InterPro" id="IPR050565">
    <property type="entry name" value="LYPA1-2/EST-like"/>
</dbReference>
<protein>
    <recommendedName>
        <fullName evidence="3">Phospholipase/carboxylesterase/thioesterase domain-containing protein</fullName>
    </recommendedName>
</protein>
<dbReference type="Proteomes" id="UP000007076">
    <property type="component" value="Chromosome"/>
</dbReference>
<gene>
    <name evidence="4" type="ordered locus">KSE_70750</name>
</gene>
<evidence type="ECO:0000313" key="4">
    <source>
        <dbReference type="EMBL" id="BAJ32833.1"/>
    </source>
</evidence>
<evidence type="ECO:0000313" key="5">
    <source>
        <dbReference type="Proteomes" id="UP000007076"/>
    </source>
</evidence>
<dbReference type="PANTHER" id="PTHR10655:SF17">
    <property type="entry name" value="LYSOPHOSPHOLIPASE-LIKE PROTEIN 1"/>
    <property type="match status" value="1"/>
</dbReference>
<accession>E4NIN5</accession>
<keyword evidence="2" id="KW-0378">Hydrolase</keyword>
<dbReference type="PANTHER" id="PTHR10655">
    <property type="entry name" value="LYSOPHOSPHOLIPASE-RELATED"/>
    <property type="match status" value="1"/>
</dbReference>
<dbReference type="EMBL" id="AP010968">
    <property type="protein sequence ID" value="BAJ32833.1"/>
    <property type="molecule type" value="Genomic_DNA"/>
</dbReference>
<name>E4NIN5_KITSK</name>